<gene>
    <name evidence="2" type="ORF">GOP47_0024925</name>
</gene>
<evidence type="ECO:0000313" key="2">
    <source>
        <dbReference type="EMBL" id="KAI5060505.1"/>
    </source>
</evidence>
<reference evidence="2" key="1">
    <citation type="submission" date="2021-01" db="EMBL/GenBank/DDBJ databases">
        <title>Adiantum capillus-veneris genome.</title>
        <authorList>
            <person name="Fang Y."/>
            <person name="Liao Q."/>
        </authorList>
    </citation>
    <scope>NUCLEOTIDE SEQUENCE</scope>
    <source>
        <strain evidence="2">H3</strain>
        <tissue evidence="2">Leaf</tissue>
    </source>
</reference>
<evidence type="ECO:0000313" key="3">
    <source>
        <dbReference type="Proteomes" id="UP000886520"/>
    </source>
</evidence>
<protein>
    <submittedName>
        <fullName evidence="2">Uncharacterized protein</fullName>
    </submittedName>
</protein>
<accession>A0A9D4Z432</accession>
<keyword evidence="1" id="KW-0472">Membrane</keyword>
<dbReference type="OrthoDB" id="1906346at2759"/>
<sequence length="243" mass="28481">MNRDVGRGTDTVQQDTSSNYLIYLFVFSALFVVLLPYVIPFGGSLLRSSKKETVQKLKGQSVKSSEPYSLFTYPSLSTDSLVSRQYNYENKQDEITMLIVELQRTIQIERERMFQLENEIRILHLSERYLKERVQKLEDRDLEHRRSFSAGSAPIELLMEKTLAAQNKQDNMDGYLQELLKMLQAEKERVNALAMEVRMLRMSESVLVDRVKTLEDKFNEFLLKSGQNKHFDSKYEKRDLTQN</sequence>
<evidence type="ECO:0000256" key="1">
    <source>
        <dbReference type="SAM" id="Phobius"/>
    </source>
</evidence>
<proteinExistence type="predicted"/>
<dbReference type="AlphaFoldDB" id="A0A9D4Z432"/>
<name>A0A9D4Z432_ADICA</name>
<organism evidence="2 3">
    <name type="scientific">Adiantum capillus-veneris</name>
    <name type="common">Maidenhair fern</name>
    <dbReference type="NCBI Taxonomy" id="13818"/>
    <lineage>
        <taxon>Eukaryota</taxon>
        <taxon>Viridiplantae</taxon>
        <taxon>Streptophyta</taxon>
        <taxon>Embryophyta</taxon>
        <taxon>Tracheophyta</taxon>
        <taxon>Polypodiopsida</taxon>
        <taxon>Polypodiidae</taxon>
        <taxon>Polypodiales</taxon>
        <taxon>Pteridineae</taxon>
        <taxon>Pteridaceae</taxon>
        <taxon>Vittarioideae</taxon>
        <taxon>Adiantum</taxon>
    </lineage>
</organism>
<keyword evidence="1" id="KW-1133">Transmembrane helix</keyword>
<dbReference type="Proteomes" id="UP000886520">
    <property type="component" value="Chromosome 24"/>
</dbReference>
<keyword evidence="3" id="KW-1185">Reference proteome</keyword>
<dbReference type="EMBL" id="JABFUD020000024">
    <property type="protein sequence ID" value="KAI5060505.1"/>
    <property type="molecule type" value="Genomic_DNA"/>
</dbReference>
<comment type="caution">
    <text evidence="2">The sequence shown here is derived from an EMBL/GenBank/DDBJ whole genome shotgun (WGS) entry which is preliminary data.</text>
</comment>
<feature type="transmembrane region" description="Helical" evidence="1">
    <location>
        <begin position="20"/>
        <end position="46"/>
    </location>
</feature>
<keyword evidence="1" id="KW-0812">Transmembrane</keyword>